<organism evidence="2 3">
    <name type="scientific">Luteolibacter pohnpeiensis</name>
    <dbReference type="NCBI Taxonomy" id="454153"/>
    <lineage>
        <taxon>Bacteria</taxon>
        <taxon>Pseudomonadati</taxon>
        <taxon>Verrucomicrobiota</taxon>
        <taxon>Verrucomicrobiia</taxon>
        <taxon>Verrucomicrobiales</taxon>
        <taxon>Verrucomicrobiaceae</taxon>
        <taxon>Luteolibacter</taxon>
    </lineage>
</organism>
<dbReference type="PANTHER" id="PTHR31836:SF21">
    <property type="entry name" value="EXPANSIN-LIKE PROTEIN 7"/>
    <property type="match status" value="1"/>
</dbReference>
<dbReference type="SUPFAM" id="SSF50685">
    <property type="entry name" value="Barwin-like endoglucanases"/>
    <property type="match status" value="1"/>
</dbReference>
<proteinExistence type="predicted"/>
<evidence type="ECO:0000313" key="2">
    <source>
        <dbReference type="EMBL" id="MBK1883829.1"/>
    </source>
</evidence>
<evidence type="ECO:0000256" key="1">
    <source>
        <dbReference type="ARBA" id="ARBA00022729"/>
    </source>
</evidence>
<keyword evidence="3" id="KW-1185">Reference proteome</keyword>
<dbReference type="InterPro" id="IPR036749">
    <property type="entry name" value="Expansin_CBD_sf"/>
</dbReference>
<protein>
    <recommendedName>
        <fullName evidence="4">Abnormal spindle-like microcephaly-associated protein ASH domain-containing protein</fullName>
    </recommendedName>
</protein>
<dbReference type="Proteomes" id="UP000603141">
    <property type="component" value="Unassembled WGS sequence"/>
</dbReference>
<dbReference type="InterPro" id="IPR051477">
    <property type="entry name" value="Expansin_CellWall"/>
</dbReference>
<dbReference type="InterPro" id="IPR036908">
    <property type="entry name" value="RlpA-like_sf"/>
</dbReference>
<sequence length="402" mass="42407">MNEVQAEGGKWSGAWLEVTGPAGKSIVQVIDIAPSLGEGDLDMGPIAFSEVTGNSEGRYPITWHWISAPGDIGPIHFYSQSSNPYYLKLQAANIVNPVEKMEILVNGVYTDMPVTTDHFFVYSGNLIAEPFTIRVTDIIGNQVVSSGLTISDTAGGQNGSGNFPAVEESAISLERPAGTVISNDGGYALGYSMDGAALAVDFIIRNTGTADLSGLAVTIDGTNAADFSITANPASSLASTATTSFTISFATTQPSARSCVLHITTNEGKSIDLELNGTGISSTSDSDSDGMNDAAEVKLADFGFDWKVNQSDLVAKYYRNASSAGLYSADQVHAMQVGTPLIQRNSTDGTFTLKIALKKSTDLTSFLPLLLKPEETSVNGSGEIELQFSSQDDAAFFRVEAQ</sequence>
<keyword evidence="1" id="KW-0732">Signal</keyword>
<name>A0A934S9P8_9BACT</name>
<dbReference type="NCBIfam" id="NF041144">
    <property type="entry name" value="expansin_EXLX1"/>
    <property type="match status" value="1"/>
</dbReference>
<gene>
    <name evidence="2" type="ORF">JIN85_15535</name>
</gene>
<evidence type="ECO:0000313" key="3">
    <source>
        <dbReference type="Proteomes" id="UP000603141"/>
    </source>
</evidence>
<dbReference type="InterPro" id="IPR049818">
    <property type="entry name" value="Expansin_EXLX1-like"/>
</dbReference>
<dbReference type="AlphaFoldDB" id="A0A934S9P8"/>
<dbReference type="Gene3D" id="2.60.40.10">
    <property type="entry name" value="Immunoglobulins"/>
    <property type="match status" value="1"/>
</dbReference>
<comment type="caution">
    <text evidence="2">The sequence shown here is derived from an EMBL/GenBank/DDBJ whole genome shotgun (WGS) entry which is preliminary data.</text>
</comment>
<dbReference type="Gene3D" id="2.40.40.10">
    <property type="entry name" value="RlpA-like domain"/>
    <property type="match status" value="1"/>
</dbReference>
<evidence type="ECO:0008006" key="4">
    <source>
        <dbReference type="Google" id="ProtNLM"/>
    </source>
</evidence>
<dbReference type="EMBL" id="JAENIJ010000028">
    <property type="protein sequence ID" value="MBK1883829.1"/>
    <property type="molecule type" value="Genomic_DNA"/>
</dbReference>
<dbReference type="Gene3D" id="2.60.40.760">
    <property type="entry name" value="Expansin, cellulose-binding-like domain"/>
    <property type="match status" value="1"/>
</dbReference>
<accession>A0A934S9P8</accession>
<dbReference type="PANTHER" id="PTHR31836">
    <property type="match status" value="1"/>
</dbReference>
<dbReference type="InterPro" id="IPR013783">
    <property type="entry name" value="Ig-like_fold"/>
</dbReference>
<reference evidence="2" key="1">
    <citation type="submission" date="2021-01" db="EMBL/GenBank/DDBJ databases">
        <title>Modified the classification status of verrucomicrobia.</title>
        <authorList>
            <person name="Feng X."/>
        </authorList>
    </citation>
    <scope>NUCLEOTIDE SEQUENCE</scope>
    <source>
        <strain evidence="2">KCTC 22041</strain>
    </source>
</reference>